<dbReference type="InterPro" id="IPR035647">
    <property type="entry name" value="EFG_III/V"/>
</dbReference>
<evidence type="ECO:0000256" key="5">
    <source>
        <dbReference type="ARBA" id="ARBA00022801"/>
    </source>
</evidence>
<dbReference type="SUPFAM" id="SSF54211">
    <property type="entry name" value="Ribosomal protein S5 domain 2-like"/>
    <property type="match status" value="1"/>
</dbReference>
<evidence type="ECO:0000256" key="8">
    <source>
        <dbReference type="ARBA" id="ARBA00068031"/>
    </source>
</evidence>
<dbReference type="Pfam" id="PF00679">
    <property type="entry name" value="EFG_C"/>
    <property type="match status" value="1"/>
</dbReference>
<evidence type="ECO:0000259" key="10">
    <source>
        <dbReference type="PROSITE" id="PS51722"/>
    </source>
</evidence>
<dbReference type="InterPro" id="IPR014721">
    <property type="entry name" value="Ribsml_uS5_D2-typ_fold_subgr"/>
</dbReference>
<dbReference type="Pfam" id="PF14492">
    <property type="entry name" value="EFG_III"/>
    <property type="match status" value="1"/>
</dbReference>
<evidence type="ECO:0000256" key="9">
    <source>
        <dbReference type="ARBA" id="ARBA00081809"/>
    </source>
</evidence>
<feature type="domain" description="Tr-type G" evidence="10">
    <location>
        <begin position="17"/>
        <end position="248"/>
    </location>
</feature>
<evidence type="ECO:0000256" key="2">
    <source>
        <dbReference type="ARBA" id="ARBA00022490"/>
    </source>
</evidence>
<protein>
    <recommendedName>
        <fullName evidence="8">Ribosome assembly protein 1</fullName>
    </recommendedName>
    <alternativeName>
        <fullName evidence="9">Elongation factor-like 1</fullName>
    </alternativeName>
</protein>
<organism evidence="11">
    <name type="scientific">Culicoides sonorensis</name>
    <name type="common">Biting midge</name>
    <dbReference type="NCBI Taxonomy" id="179676"/>
    <lineage>
        <taxon>Eukaryota</taxon>
        <taxon>Metazoa</taxon>
        <taxon>Ecdysozoa</taxon>
        <taxon>Arthropoda</taxon>
        <taxon>Hexapoda</taxon>
        <taxon>Insecta</taxon>
        <taxon>Pterygota</taxon>
        <taxon>Neoptera</taxon>
        <taxon>Endopterygota</taxon>
        <taxon>Diptera</taxon>
        <taxon>Nematocera</taxon>
        <taxon>Chironomoidea</taxon>
        <taxon>Ceratopogonidae</taxon>
        <taxon>Ceratopogoninae</taxon>
        <taxon>Culicoides</taxon>
        <taxon>Monoculicoides</taxon>
    </lineage>
</organism>
<dbReference type="PANTHER" id="PTHR42908:SF3">
    <property type="entry name" value="ELONGATION FACTOR-LIKE GTPASE 1"/>
    <property type="match status" value="1"/>
</dbReference>
<evidence type="ECO:0000313" key="11">
    <source>
        <dbReference type="EMBL" id="SSW99861.1"/>
    </source>
</evidence>
<evidence type="ECO:0000256" key="4">
    <source>
        <dbReference type="ARBA" id="ARBA00022741"/>
    </source>
</evidence>
<dbReference type="CDD" id="cd04096">
    <property type="entry name" value="eEF2_snRNP_like_C"/>
    <property type="match status" value="1"/>
</dbReference>
<dbReference type="InterPro" id="IPR000795">
    <property type="entry name" value="T_Tr_GTP-bd_dom"/>
</dbReference>
<dbReference type="EMBL" id="UFQS01000114">
    <property type="protein sequence ID" value="SSW99861.1"/>
    <property type="molecule type" value="Genomic_DNA"/>
</dbReference>
<name>A0A336K5Y5_CULSO</name>
<evidence type="ECO:0000256" key="3">
    <source>
        <dbReference type="ARBA" id="ARBA00022517"/>
    </source>
</evidence>
<evidence type="ECO:0000256" key="6">
    <source>
        <dbReference type="ARBA" id="ARBA00023134"/>
    </source>
</evidence>
<dbReference type="Gene3D" id="3.30.230.10">
    <property type="match status" value="1"/>
</dbReference>
<dbReference type="Pfam" id="PF00009">
    <property type="entry name" value="GTP_EFTU"/>
    <property type="match status" value="1"/>
</dbReference>
<dbReference type="InterPro" id="IPR056752">
    <property type="entry name" value="EFL1"/>
</dbReference>
<gene>
    <name evidence="11" type="primary">CSON000891</name>
</gene>
<dbReference type="InterPro" id="IPR000640">
    <property type="entry name" value="EFG_V-like"/>
</dbReference>
<dbReference type="FunFam" id="3.30.70.870:FF:000002">
    <property type="entry name" value="Translation elongation factor 2"/>
    <property type="match status" value="1"/>
</dbReference>
<dbReference type="InterPro" id="IPR004161">
    <property type="entry name" value="EFTu-like_2"/>
</dbReference>
<dbReference type="Pfam" id="PF03144">
    <property type="entry name" value="GTP_EFTU_D2"/>
    <property type="match status" value="1"/>
</dbReference>
<dbReference type="OMA" id="SKKKCAM"/>
<dbReference type="Gene3D" id="3.30.70.870">
    <property type="entry name" value="Elongation Factor G (Translational Gtpase), domain 3"/>
    <property type="match status" value="1"/>
</dbReference>
<keyword evidence="6" id="KW-0342">GTP-binding</keyword>
<dbReference type="InterPro" id="IPR041095">
    <property type="entry name" value="EFG_II"/>
</dbReference>
<dbReference type="NCBIfam" id="TIGR00231">
    <property type="entry name" value="small_GTP"/>
    <property type="match status" value="1"/>
</dbReference>
<dbReference type="GO" id="GO:0003924">
    <property type="term" value="F:GTPase activity"/>
    <property type="evidence" value="ECO:0007669"/>
    <property type="project" value="InterPro"/>
</dbReference>
<dbReference type="InterPro" id="IPR020568">
    <property type="entry name" value="Ribosomal_Su5_D2-typ_SF"/>
</dbReference>
<dbReference type="AlphaFoldDB" id="A0A336K5Y5"/>
<dbReference type="VEuPathDB" id="VectorBase:CSON000891"/>
<evidence type="ECO:0000256" key="1">
    <source>
        <dbReference type="ARBA" id="ARBA00004496"/>
    </source>
</evidence>
<dbReference type="CDD" id="cd16268">
    <property type="entry name" value="EF2_II"/>
    <property type="match status" value="1"/>
</dbReference>
<evidence type="ECO:0000256" key="7">
    <source>
        <dbReference type="ARBA" id="ARBA00048548"/>
    </source>
</evidence>
<dbReference type="CDD" id="cd01885">
    <property type="entry name" value="EF2"/>
    <property type="match status" value="1"/>
</dbReference>
<comment type="catalytic activity">
    <reaction evidence="7">
        <text>GTP + H2O = GDP + phosphate + H(+)</text>
        <dbReference type="Rhea" id="RHEA:19669"/>
        <dbReference type="ChEBI" id="CHEBI:15377"/>
        <dbReference type="ChEBI" id="CHEBI:15378"/>
        <dbReference type="ChEBI" id="CHEBI:37565"/>
        <dbReference type="ChEBI" id="CHEBI:43474"/>
        <dbReference type="ChEBI" id="CHEBI:58189"/>
    </reaction>
</comment>
<reference evidence="11" key="1">
    <citation type="submission" date="2018-04" db="EMBL/GenBank/DDBJ databases">
        <authorList>
            <person name="Go L.Y."/>
            <person name="Mitchell J.A."/>
        </authorList>
    </citation>
    <scope>NUCLEOTIDE SEQUENCE</scope>
    <source>
        <tissue evidence="11">Whole organism</tissue>
    </source>
</reference>
<dbReference type="PROSITE" id="PS51722">
    <property type="entry name" value="G_TR_2"/>
    <property type="match status" value="1"/>
</dbReference>
<proteinExistence type="predicted"/>
<dbReference type="CDD" id="cd16261">
    <property type="entry name" value="EF2_snRNP_III"/>
    <property type="match status" value="1"/>
</dbReference>
<dbReference type="InterPro" id="IPR005225">
    <property type="entry name" value="Small_GTP-bd"/>
</dbReference>
<comment type="subcellular location">
    <subcellularLocation>
        <location evidence="1">Cytoplasm</location>
    </subcellularLocation>
</comment>
<dbReference type="Pfam" id="PF25118">
    <property type="entry name" value="EFL1"/>
    <property type="match status" value="1"/>
</dbReference>
<dbReference type="GO" id="GO:0043022">
    <property type="term" value="F:ribosome binding"/>
    <property type="evidence" value="ECO:0007669"/>
    <property type="project" value="TreeGrafter"/>
</dbReference>
<sequence>MVKVNVEKIKEIQKNTKNVRNICILAHVDHGKTTLADSLIASNDIISQKLAGQLRYMDSRTDEQERQITMKCSSISLYHKSENDSEEYLINLIDSPGHVDFSSEVSTAIRLCDGAIVLVDAVEGVCPQTRVCLQQAYNEHLKPILFINKIDRLIIEMNMSPIDAYKRLTHILEQVNAVLGNIFASDVISKETDNDVKTQQSALEDSDDSSLYFDPLQGNVLFGSALDNWGFTIDVFAKLYSRKIGLSETDLRKGLWGNFYYSNSKKRIERGAYDKGRKPMFVSIILESIWKFYELAIAKKVDEFEGSSRKLGITLSKRDLNFSDPKVPIKALFSQWLSLHLHLFEMVIKKIPAPNAINKEKIYKLMSTTTESITSLPKETQNLTTILSRCNPVETTTIVFVSKMFAVNVKTSADLLNLKNDSDEIFLAFARVYSGTLHLNDEILVLGPKHSPHKLANSPFIAKTSIYRLFVLMGRNLVTVSEVPAGNIVGIAGLEEFVFKTATLSTTPYCPPFIDLPIIATPILRVAIEPKNLQDMPKLLTGLKLLNQADPCVQVQIQETGEHILLTLGEVHLERCIKDLEDTFSKIPIQISKPIVPFRETIVQCLPSEASPSVKPKTRDELTVEMQTANKICEVKIRAVPMTASVAKLLEENTDIIMALQTKCSIDIVQDQKLEKFKQSLLDELFNKGVDIPFVSLQQIWSFAPNKVPTNILINCSDYKNTSPFRIKTEEEIDKRSKYDRAFINGFQLATQSGPICEETMYGVCFIIENWEIFESDTDPKNTNYGPISGQIISVIKEACKKSFQMHPQRLVIPMYTCTITVDVNVLNKLYAVIGKRHGEIISADLVEGSGQFSVKAYLPVIESFNFAKQIRTETSGLAMPQLVFSHWQVLEMDPYWVPSTKDEIEQYGDKADSVNVAWLYMNLVRERKGLQVEKKVVTHAEKQRTLSKNK</sequence>
<accession>A0A336K5Y5</accession>
<dbReference type="CDD" id="cd01681">
    <property type="entry name" value="aeEF2_snRNP_like_IV"/>
    <property type="match status" value="1"/>
</dbReference>
<dbReference type="FunFam" id="3.40.50.300:FF:000746">
    <property type="entry name" value="Ribosome assembly protein 1"/>
    <property type="match status" value="1"/>
</dbReference>
<dbReference type="PANTHER" id="PTHR42908">
    <property type="entry name" value="TRANSLATION ELONGATION FACTOR-RELATED"/>
    <property type="match status" value="1"/>
</dbReference>
<dbReference type="Gene3D" id="2.40.30.10">
    <property type="entry name" value="Translation factors"/>
    <property type="match status" value="1"/>
</dbReference>
<dbReference type="EMBL" id="UFQT01000114">
    <property type="protein sequence ID" value="SSX20241.1"/>
    <property type="molecule type" value="Genomic_DNA"/>
</dbReference>
<dbReference type="GO" id="GO:0042256">
    <property type="term" value="P:cytosolic ribosome assembly"/>
    <property type="evidence" value="ECO:0007669"/>
    <property type="project" value="TreeGrafter"/>
</dbReference>
<dbReference type="InterPro" id="IPR027417">
    <property type="entry name" value="P-loop_NTPase"/>
</dbReference>
<dbReference type="InterPro" id="IPR009000">
    <property type="entry name" value="Transl_B-barrel_sf"/>
</dbReference>
<keyword evidence="2" id="KW-0963">Cytoplasm</keyword>
<keyword evidence="5" id="KW-0378">Hydrolase</keyword>
<dbReference type="SUPFAM" id="SSF50447">
    <property type="entry name" value="Translation proteins"/>
    <property type="match status" value="1"/>
</dbReference>
<dbReference type="FunFam" id="3.30.70.240:FF:000006">
    <property type="entry name" value="Elongation factor like GTPase 1"/>
    <property type="match status" value="1"/>
</dbReference>
<dbReference type="PRINTS" id="PR00315">
    <property type="entry name" value="ELONGATNFCT"/>
</dbReference>
<dbReference type="GO" id="GO:0005829">
    <property type="term" value="C:cytosol"/>
    <property type="evidence" value="ECO:0007669"/>
    <property type="project" value="TreeGrafter"/>
</dbReference>
<dbReference type="SUPFAM" id="SSF54980">
    <property type="entry name" value="EF-G C-terminal domain-like"/>
    <property type="match status" value="2"/>
</dbReference>
<dbReference type="GO" id="GO:0005525">
    <property type="term" value="F:GTP binding"/>
    <property type="evidence" value="ECO:0007669"/>
    <property type="project" value="UniProtKB-KW"/>
</dbReference>
<reference evidence="12" key="2">
    <citation type="submission" date="2018-07" db="EMBL/GenBank/DDBJ databases">
        <authorList>
            <person name="Quirk P.G."/>
            <person name="Krulwich T.A."/>
        </authorList>
    </citation>
    <scope>NUCLEOTIDE SEQUENCE</scope>
</reference>
<keyword evidence="4" id="KW-0547">Nucleotide-binding</keyword>
<dbReference type="Gene3D" id="3.30.70.240">
    <property type="match status" value="1"/>
</dbReference>
<dbReference type="SMART" id="SM00838">
    <property type="entry name" value="EFG_C"/>
    <property type="match status" value="1"/>
</dbReference>
<dbReference type="SUPFAM" id="SSF52540">
    <property type="entry name" value="P-loop containing nucleoside triphosphate hydrolases"/>
    <property type="match status" value="1"/>
</dbReference>
<dbReference type="Gene3D" id="3.40.50.300">
    <property type="entry name" value="P-loop containing nucleotide triphosphate hydrolases"/>
    <property type="match status" value="1"/>
</dbReference>
<keyword evidence="3" id="KW-0690">Ribosome biogenesis</keyword>
<dbReference type="GO" id="GO:1990904">
    <property type="term" value="C:ribonucleoprotein complex"/>
    <property type="evidence" value="ECO:0007669"/>
    <property type="project" value="TreeGrafter"/>
</dbReference>
<evidence type="ECO:0000313" key="12">
    <source>
        <dbReference type="EMBL" id="SSX20241.1"/>
    </source>
</evidence>